<feature type="binding site" evidence="4">
    <location>
        <position position="695"/>
    </location>
    <ligand>
        <name>alpha-maltose 1-phosphate</name>
        <dbReference type="ChEBI" id="CHEBI:63576"/>
    </ligand>
</feature>
<keyword evidence="7" id="KW-1185">Reference proteome</keyword>
<evidence type="ECO:0000256" key="3">
    <source>
        <dbReference type="ARBA" id="ARBA00023277"/>
    </source>
</evidence>
<feature type="binding site" evidence="4">
    <location>
        <position position="635"/>
    </location>
    <ligand>
        <name>alpha-maltose 1-phosphate</name>
        <dbReference type="ChEBI" id="CHEBI:63576"/>
    </ligand>
</feature>
<dbReference type="PANTHER" id="PTHR47786">
    <property type="entry name" value="ALPHA-1,4-GLUCAN:MALTOSE-1-PHOSPHATE MALTOSYLTRANSFERASE"/>
    <property type="match status" value="1"/>
</dbReference>
<dbReference type="InterPro" id="IPR026585">
    <property type="entry name" value="GlgE"/>
</dbReference>
<feature type="binding site" evidence="4">
    <location>
        <position position="767"/>
    </location>
    <ligand>
        <name>alpha-maltose 1-phosphate</name>
        <dbReference type="ChEBI" id="CHEBI:63576"/>
    </ligand>
</feature>
<organism evidence="6 7">
    <name type="scientific">Roseiterribacter gracilis</name>
    <dbReference type="NCBI Taxonomy" id="2812848"/>
    <lineage>
        <taxon>Bacteria</taxon>
        <taxon>Pseudomonadati</taxon>
        <taxon>Pseudomonadota</taxon>
        <taxon>Alphaproteobacteria</taxon>
        <taxon>Rhodospirillales</taxon>
        <taxon>Roseiterribacteraceae</taxon>
        <taxon>Roseiterribacter</taxon>
    </lineage>
</organism>
<dbReference type="GO" id="GO:0004553">
    <property type="term" value="F:hydrolase activity, hydrolyzing O-glycosyl compounds"/>
    <property type="evidence" value="ECO:0007669"/>
    <property type="project" value="InterPro"/>
</dbReference>
<dbReference type="EC" id="2.4.99.16" evidence="4"/>
<dbReference type="EMBL" id="BOPV01000001">
    <property type="protein sequence ID" value="GIL40403.1"/>
    <property type="molecule type" value="Genomic_DNA"/>
</dbReference>
<protein>
    <recommendedName>
        <fullName evidence="4">Alpha-1,4-glucan:maltose-1-phosphate maltosyltransferase</fullName>
        <shortName evidence="4">GMPMT</shortName>
        <ecNumber evidence="4">2.4.99.16</ecNumber>
    </recommendedName>
    <alternativeName>
        <fullName evidence="4">(1-&gt;4)-alpha-D-glucan:maltose-1-phosphate alpha-D-maltosyltransferase</fullName>
    </alternativeName>
</protein>
<dbReference type="InterPro" id="IPR006047">
    <property type="entry name" value="GH13_cat_dom"/>
</dbReference>
<dbReference type="PANTHER" id="PTHR47786:SF2">
    <property type="entry name" value="GLYCOSYL HYDROLASE FAMILY 13 CATALYTIC DOMAIN-CONTAINING PROTEIN"/>
    <property type="match status" value="1"/>
</dbReference>
<evidence type="ECO:0000259" key="5">
    <source>
        <dbReference type="SMART" id="SM00642"/>
    </source>
</evidence>
<dbReference type="Pfam" id="PF11896">
    <property type="entry name" value="GlgE_dom_N_S"/>
    <property type="match status" value="1"/>
</dbReference>
<evidence type="ECO:0000256" key="4">
    <source>
        <dbReference type="HAMAP-Rule" id="MF_02124"/>
    </source>
</evidence>
<comment type="subunit">
    <text evidence="4">Homodimer.</text>
</comment>
<gene>
    <name evidence="4 6" type="primary">glgE</name>
    <name evidence="6" type="ORF">TMPK1_26400</name>
</gene>
<feature type="domain" description="Glycosyl hydrolase family 13 catalytic" evidence="5">
    <location>
        <begin position="583"/>
        <end position="925"/>
    </location>
</feature>
<dbReference type="SMART" id="SM00642">
    <property type="entry name" value="Aamy"/>
    <property type="match status" value="1"/>
</dbReference>
<accession>A0A8S8XAB0</accession>
<keyword evidence="1 4" id="KW-0328">Glycosyltransferase</keyword>
<dbReference type="InterPro" id="IPR013783">
    <property type="entry name" value="Ig-like_fold"/>
</dbReference>
<dbReference type="Gene3D" id="2.60.40.10">
    <property type="entry name" value="Immunoglobulins"/>
    <property type="match status" value="1"/>
</dbReference>
<proteinExistence type="inferred from homology"/>
<comment type="catalytic activity">
    <reaction evidence="4">
        <text>alpha-maltose 1-phosphate + [(1-&gt;4)-alpha-D-glucosyl](n) = [(1-&gt;4)-alpha-D-glucosyl](n+2) + phosphate</text>
        <dbReference type="Rhea" id="RHEA:42692"/>
        <dbReference type="Rhea" id="RHEA-COMP:9584"/>
        <dbReference type="Rhea" id="RHEA-COMP:10183"/>
        <dbReference type="ChEBI" id="CHEBI:15444"/>
        <dbReference type="ChEBI" id="CHEBI:43474"/>
        <dbReference type="ChEBI" id="CHEBI:63576"/>
        <dbReference type="EC" id="2.4.99.16"/>
    </reaction>
</comment>
<dbReference type="CDD" id="cd11344">
    <property type="entry name" value="AmyAc_GlgE_like"/>
    <property type="match status" value="1"/>
</dbReference>
<dbReference type="GO" id="GO:0030979">
    <property type="term" value="P:alpha-glucan biosynthetic process"/>
    <property type="evidence" value="ECO:0007669"/>
    <property type="project" value="UniProtKB-UniRule"/>
</dbReference>
<dbReference type="InterPro" id="IPR017853">
    <property type="entry name" value="GH"/>
</dbReference>
<evidence type="ECO:0000313" key="6">
    <source>
        <dbReference type="EMBL" id="GIL40403.1"/>
    </source>
</evidence>
<reference evidence="6" key="1">
    <citation type="submission" date="2021-02" db="EMBL/GenBank/DDBJ databases">
        <title>Genome sequence of Rhodospirillales sp. strain TMPK1 isolated from soil.</title>
        <authorList>
            <person name="Nakai R."/>
            <person name="Kusada H."/>
            <person name="Tamaki H."/>
        </authorList>
    </citation>
    <scope>NUCLEOTIDE SEQUENCE</scope>
    <source>
        <strain evidence="6">TMPK1</strain>
    </source>
</reference>
<name>A0A8S8XAB0_9PROT</name>
<evidence type="ECO:0000256" key="2">
    <source>
        <dbReference type="ARBA" id="ARBA00022679"/>
    </source>
</evidence>
<dbReference type="RefSeq" id="WP_420243501.1">
    <property type="nucleotide sequence ID" value="NZ_BOPV01000001.1"/>
</dbReference>
<comment type="caution">
    <text evidence="6">The sequence shown here is derived from an EMBL/GenBank/DDBJ whole genome shotgun (WGS) entry which is preliminary data.</text>
</comment>
<feature type="active site" description="Proton donor" evidence="4">
    <location>
        <position position="795"/>
    </location>
</feature>
<feature type="site" description="Transition state stabilizer" evidence="4">
    <location>
        <position position="852"/>
    </location>
</feature>
<dbReference type="Gene3D" id="3.20.20.80">
    <property type="entry name" value="Glycosidases"/>
    <property type="match status" value="2"/>
</dbReference>
<comment type="similarity">
    <text evidence="4">Belongs to the glycosyl hydrolase 13 family. GlgE subfamily.</text>
</comment>
<feature type="active site" description="Nucleophile" evidence="4">
    <location>
        <position position="766"/>
    </location>
</feature>
<feature type="binding site" evidence="4">
    <location>
        <begin position="905"/>
        <end position="906"/>
    </location>
    <ligand>
        <name>alpha-maltose 1-phosphate</name>
        <dbReference type="ChEBI" id="CHEBI:63576"/>
    </ligand>
</feature>
<dbReference type="GO" id="GO:0016758">
    <property type="term" value="F:hexosyltransferase activity"/>
    <property type="evidence" value="ECO:0007669"/>
    <property type="project" value="UniProtKB-UniRule"/>
</dbReference>
<dbReference type="InterPro" id="IPR021828">
    <property type="entry name" value="GlgE_dom_N/S"/>
</dbReference>
<dbReference type="SUPFAM" id="SSF51445">
    <property type="entry name" value="(Trans)glycosidases"/>
    <property type="match status" value="2"/>
</dbReference>
<feature type="binding site" evidence="4">
    <location>
        <position position="730"/>
    </location>
    <ligand>
        <name>alpha-maltose 1-phosphate</name>
        <dbReference type="ChEBI" id="CHEBI:63576"/>
    </ligand>
</feature>
<evidence type="ECO:0000256" key="1">
    <source>
        <dbReference type="ARBA" id="ARBA00022676"/>
    </source>
</evidence>
<dbReference type="Proteomes" id="UP000681075">
    <property type="component" value="Unassembled WGS sequence"/>
</dbReference>
<dbReference type="Gene3D" id="1.20.58.80">
    <property type="entry name" value="Phosphotransferase system, lactose/cellobiose-type IIA subunit"/>
    <property type="match status" value="1"/>
</dbReference>
<dbReference type="AlphaFoldDB" id="A0A8S8XAB0"/>
<keyword evidence="3 4" id="KW-0119">Carbohydrate metabolism</keyword>
<comment type="function">
    <text evidence="4">Maltosyltransferase that uses maltose 1-phosphate (M1P) as the sugar donor to elongate linear or branched alpha-(1-&gt;4)-glucans. Is involved in a branched alpha-glucan biosynthetic pathway from trehalose, together with TreS, Mak and GlgB.</text>
</comment>
<sequence>MTMDVTAPAPATTAHSARKAAPRIYDLFPLIIGDIDALIAQLPRVAAMGFDTVFVSSLAAAESDQLDARLGGGPLLPAVRRLADASTANGLRLMVDLAVGRADSLSVAQAHLRGLIDAGVRAIQANAAYKLPAGTWRSLIEAARGQADDVLFVAETLGCTMQQIDQLATAGFDFLFNSVKWWDLRAPWAIEQHDHVRRIAPSIGFPESHDTPRLAEELGLTDAALIRRAYLQRWALTLAFSTGGMLPVGYEFGFRRALDVVRSRPWPREAPAFDLSEDIAAINRAAASIPALQQDGSLRRVDLGGAVALIRTSDDGRHSAIFLTRTDGDVTIEIDRFALARLVDAPEESLRDCTPGADEIEPRARIALAPYGFHLFALDRATRTSEARPQLPAAHHPDWSPLARVAIENVWPELDGGRFPVKHTVGDRVEVWADILRDGHDVLAARVRYRRPGEAGWHFARLLPYDNDRWTGDFVVDRPGRWFFTVEAWTDAFESWRRDTLKKQAAGQSLDLDLAEGHLVVGKALQEATGPAREQLTKLLDNRVSLLSPELRDAVRAIQPKRDLTAYERTLEITVDRRVAQFASWYEFFPRSQGDDPTRGTNFDDCIARLPAIRDHGFDVVYLTPIHPIGRTNRKGANNSLTAGPDEPGSPYAIGADEGGHDAVHRDLGGIDAFRRFQSAVREHGMEVALDFAIQCSPDHPWLKDHKDWFQWRPDGSMRYAENPPKKYEDIVNVEFYGPHRQALWNALRDVVLFWVSEGVKIFRVDNPHTKPLPFWEWMIREVQARDPDVIFLAEAFTRPKMMKRLAKAGFTQSYTYFTWRNTKAELIEYVRELSGEMRAYYRPNFFPNTPDILPKFLQTSGVPGFRIRFLLASLLSSIYGIYQGFELAEARAVPGKEEYLDSEKYQYKVWDLDRPGNIKPLISRVNQLRRQYPALQDFANARFLDAQDDQVLFFAKDAPDRSHVIYAAILLDPQRGRSCPIELSQGTYTDLLRQHSVTFQSWPTITLTPDEPCLLLHATPN</sequence>
<keyword evidence="2 4" id="KW-0808">Transferase</keyword>
<dbReference type="HAMAP" id="MF_02124">
    <property type="entry name" value="GlgE"/>
    <property type="match status" value="1"/>
</dbReference>
<evidence type="ECO:0000313" key="7">
    <source>
        <dbReference type="Proteomes" id="UP000681075"/>
    </source>
</evidence>